<dbReference type="PANTHER" id="PTHR10098:SF106">
    <property type="entry name" value="TETRATRICOPEPTIDE REPEAT PROTEIN 28-LIKE PROTEIN"/>
    <property type="match status" value="1"/>
</dbReference>
<feature type="domain" description="DUF4062" evidence="1">
    <location>
        <begin position="8"/>
        <end position="100"/>
    </location>
</feature>
<dbReference type="OrthoDB" id="3691954at2"/>
<dbReference type="Pfam" id="PF13271">
    <property type="entry name" value="DUF4062"/>
    <property type="match status" value="1"/>
</dbReference>
<dbReference type="EMBL" id="UPHQ01000248">
    <property type="protein sequence ID" value="VBA43607.1"/>
    <property type="molecule type" value="Genomic_DNA"/>
</dbReference>
<dbReference type="PANTHER" id="PTHR10098">
    <property type="entry name" value="RAPSYN-RELATED"/>
    <property type="match status" value="1"/>
</dbReference>
<proteinExistence type="predicted"/>
<sequence length="476" mass="51898">MADGNPLRVFVATPGDLAGERTVVDTIIREHNARQGSDATRFEMVGWESVRGTARRPQEAINELIGECHYLVALFKKSWGSEPGSPWGYTSGTEEELFTALLQLGQEDRPMRDVWVAFLQDASPASEITKLRDQMSNQHSIMYEPVSDIRDLKTKLTQRLEAWASIAGPKIARHINLLPSSGKDLIRAATLRRDGEKLVELGLPENGGKNLKEAAVLGGPPEQLAYAKFLEHSGDLDTAQSVIQSAIDYFGKEPGTLHTPSAAEAFAALAGLLRRKGSDRDAIGRLQQALTLLKQDDPFATVVRCRILDELGLAHQQVGEMDSARRSFELALDKRREVGDEVGICQSLVNLARLQVAMDDLGAARKFAEEALSGLGKFPPSALLANAETLRAQVLLRLGLAADALENTARAISINRQIGNTRGEAISLLVSAQCLRASGDVPQAIADAEQALALNEAMGNKFGQDRARWLLERLRE</sequence>
<reference evidence="2 3" key="1">
    <citation type="submission" date="2018-09" db="EMBL/GenBank/DDBJ databases">
        <authorList>
            <person name="Tagini F."/>
        </authorList>
    </citation>
    <scope>NUCLEOTIDE SEQUENCE [LARGE SCALE GENOMIC DNA]</scope>
    <source>
        <strain evidence="2 3">MK13</strain>
    </source>
</reference>
<dbReference type="RefSeq" id="WP_099193767.1">
    <property type="nucleotide sequence ID" value="NZ_UPHQ01000248.1"/>
</dbReference>
<dbReference type="InterPro" id="IPR011990">
    <property type="entry name" value="TPR-like_helical_dom_sf"/>
</dbReference>
<dbReference type="Gene3D" id="1.25.40.10">
    <property type="entry name" value="Tetratricopeptide repeat domain"/>
    <property type="match status" value="1"/>
</dbReference>
<dbReference type="Pfam" id="PF13424">
    <property type="entry name" value="TPR_12"/>
    <property type="match status" value="1"/>
</dbReference>
<organism evidence="2 3">
    <name type="scientific">Mycobacterium innocens</name>
    <dbReference type="NCBI Taxonomy" id="2341083"/>
    <lineage>
        <taxon>Bacteria</taxon>
        <taxon>Bacillati</taxon>
        <taxon>Actinomycetota</taxon>
        <taxon>Actinomycetes</taxon>
        <taxon>Mycobacteriales</taxon>
        <taxon>Mycobacteriaceae</taxon>
        <taxon>Mycobacterium</taxon>
    </lineage>
</organism>
<protein>
    <recommendedName>
        <fullName evidence="1">DUF4062 domain-containing protein</fullName>
    </recommendedName>
</protein>
<dbReference type="AlphaFoldDB" id="A0A498QDZ1"/>
<evidence type="ECO:0000313" key="3">
    <source>
        <dbReference type="Proteomes" id="UP000267289"/>
    </source>
</evidence>
<accession>A0A498QDZ1</accession>
<evidence type="ECO:0000259" key="1">
    <source>
        <dbReference type="Pfam" id="PF13271"/>
    </source>
</evidence>
<name>A0A498QDZ1_9MYCO</name>
<keyword evidence="3" id="KW-1185">Reference proteome</keyword>
<dbReference type="SMART" id="SM00028">
    <property type="entry name" value="TPR"/>
    <property type="match status" value="5"/>
</dbReference>
<dbReference type="SUPFAM" id="SSF48452">
    <property type="entry name" value="TPR-like"/>
    <property type="match status" value="2"/>
</dbReference>
<gene>
    <name evidence="2" type="ORF">LAUMK13_04600</name>
</gene>
<dbReference type="Proteomes" id="UP000267289">
    <property type="component" value="Unassembled WGS sequence"/>
</dbReference>
<dbReference type="InterPro" id="IPR025139">
    <property type="entry name" value="DUF4062"/>
</dbReference>
<dbReference type="InterPro" id="IPR019734">
    <property type="entry name" value="TPR_rpt"/>
</dbReference>
<evidence type="ECO:0000313" key="2">
    <source>
        <dbReference type="EMBL" id="VBA43607.1"/>
    </source>
</evidence>